<feature type="transmembrane region" description="Helical" evidence="2">
    <location>
        <begin position="146"/>
        <end position="171"/>
    </location>
</feature>
<dbReference type="Gene3D" id="1.20.1250.20">
    <property type="entry name" value="MFS general substrate transporter like domains"/>
    <property type="match status" value="1"/>
</dbReference>
<feature type="transmembrane region" description="Helical" evidence="2">
    <location>
        <begin position="111"/>
        <end position="134"/>
    </location>
</feature>
<dbReference type="InterPro" id="IPR050327">
    <property type="entry name" value="Proton-linked_MCT"/>
</dbReference>
<dbReference type="GO" id="GO:0008028">
    <property type="term" value="F:monocarboxylic acid transmembrane transporter activity"/>
    <property type="evidence" value="ECO:0007669"/>
    <property type="project" value="TreeGrafter"/>
</dbReference>
<evidence type="ECO:0000313" key="4">
    <source>
        <dbReference type="EMBL" id="ELU11320.1"/>
    </source>
</evidence>
<dbReference type="InterPro" id="IPR036259">
    <property type="entry name" value="MFS_trans_sf"/>
</dbReference>
<feature type="transmembrane region" description="Helical" evidence="2">
    <location>
        <begin position="57"/>
        <end position="79"/>
    </location>
</feature>
<dbReference type="EnsemblMetazoa" id="CapteT187071">
    <property type="protein sequence ID" value="CapteP187071"/>
    <property type="gene ID" value="CapteG187071"/>
</dbReference>
<dbReference type="Proteomes" id="UP000014760">
    <property type="component" value="Unassembled WGS sequence"/>
</dbReference>
<keyword evidence="2" id="KW-0472">Membrane</keyword>
<dbReference type="HOGENOM" id="CLU_554599_0_0_1"/>
<reference evidence="5" key="3">
    <citation type="submission" date="2015-06" db="UniProtKB">
        <authorList>
            <consortium name="EnsemblMetazoa"/>
        </authorList>
    </citation>
    <scope>IDENTIFICATION</scope>
</reference>
<dbReference type="OrthoDB" id="6084669at2759"/>
<feature type="transmembrane region" description="Helical" evidence="2">
    <location>
        <begin position="323"/>
        <end position="344"/>
    </location>
</feature>
<keyword evidence="6" id="KW-1185">Reference proteome</keyword>
<dbReference type="OMA" id="IMSVAMF"/>
<dbReference type="InterPro" id="IPR011701">
    <property type="entry name" value="MFS"/>
</dbReference>
<keyword evidence="2" id="KW-1133">Transmembrane helix</keyword>
<proteinExistence type="predicted"/>
<protein>
    <recommendedName>
        <fullName evidence="3">Major facilitator superfamily (MFS) profile domain-containing protein</fullName>
    </recommendedName>
</protein>
<feature type="transmembrane region" description="Helical" evidence="2">
    <location>
        <begin position="20"/>
        <end position="45"/>
    </location>
</feature>
<feature type="transmembrane region" description="Helical" evidence="2">
    <location>
        <begin position="86"/>
        <end position="105"/>
    </location>
</feature>
<dbReference type="PANTHER" id="PTHR11360:SF284">
    <property type="entry name" value="EG:103B4.3 PROTEIN-RELATED"/>
    <property type="match status" value="1"/>
</dbReference>
<feature type="transmembrane region" description="Helical" evidence="2">
    <location>
        <begin position="356"/>
        <end position="377"/>
    </location>
</feature>
<gene>
    <name evidence="4" type="ORF">CAPTEDRAFT_187071</name>
</gene>
<dbReference type="PROSITE" id="PS50850">
    <property type="entry name" value="MFS"/>
    <property type="match status" value="1"/>
</dbReference>
<evidence type="ECO:0000256" key="2">
    <source>
        <dbReference type="SAM" id="Phobius"/>
    </source>
</evidence>
<dbReference type="AlphaFoldDB" id="R7V6D8"/>
<feature type="domain" description="Major facilitator superfamily (MFS) profile" evidence="3">
    <location>
        <begin position="21"/>
        <end position="409"/>
    </location>
</feature>
<dbReference type="GO" id="GO:0016020">
    <property type="term" value="C:membrane"/>
    <property type="evidence" value="ECO:0007669"/>
    <property type="project" value="UniProtKB-SubCell"/>
</dbReference>
<reference evidence="4 6" key="2">
    <citation type="journal article" date="2013" name="Nature">
        <title>Insights into bilaterian evolution from three spiralian genomes.</title>
        <authorList>
            <person name="Simakov O."/>
            <person name="Marletaz F."/>
            <person name="Cho S.J."/>
            <person name="Edsinger-Gonzales E."/>
            <person name="Havlak P."/>
            <person name="Hellsten U."/>
            <person name="Kuo D.H."/>
            <person name="Larsson T."/>
            <person name="Lv J."/>
            <person name="Arendt D."/>
            <person name="Savage R."/>
            <person name="Osoegawa K."/>
            <person name="de Jong P."/>
            <person name="Grimwood J."/>
            <person name="Chapman J.A."/>
            <person name="Shapiro H."/>
            <person name="Aerts A."/>
            <person name="Otillar R.P."/>
            <person name="Terry A.Y."/>
            <person name="Boore J.L."/>
            <person name="Grigoriev I.V."/>
            <person name="Lindberg D.R."/>
            <person name="Seaver E.C."/>
            <person name="Weisblat D.A."/>
            <person name="Putnam N.H."/>
            <person name="Rokhsar D.S."/>
        </authorList>
    </citation>
    <scope>NUCLEOTIDE SEQUENCE</scope>
    <source>
        <strain evidence="4 6">I ESC-2004</strain>
    </source>
</reference>
<feature type="transmembrane region" description="Helical" evidence="2">
    <location>
        <begin position="294"/>
        <end position="317"/>
    </location>
</feature>
<feature type="transmembrane region" description="Helical" evidence="2">
    <location>
        <begin position="383"/>
        <end position="403"/>
    </location>
</feature>
<name>R7V6D8_CAPTE</name>
<feature type="transmembrane region" description="Helical" evidence="2">
    <location>
        <begin position="226"/>
        <end position="246"/>
    </location>
</feature>
<dbReference type="Pfam" id="PF07690">
    <property type="entry name" value="MFS_1"/>
    <property type="match status" value="1"/>
</dbReference>
<dbReference type="EMBL" id="AMQN01020140">
    <property type="status" value="NOT_ANNOTATED_CDS"/>
    <property type="molecule type" value="Genomic_DNA"/>
</dbReference>
<evidence type="ECO:0000313" key="5">
    <source>
        <dbReference type="EnsemblMetazoa" id="CapteP187071"/>
    </source>
</evidence>
<comment type="subcellular location">
    <subcellularLocation>
        <location evidence="1">Membrane</location>
        <topology evidence="1">Multi-pass membrane protein</topology>
    </subcellularLocation>
</comment>
<sequence length="420" mass="44933">METNKVPKKPRSIETKRSVFILVTAFLAQCLYGIGLFNPTVYFVVYVRYFNVSGQVGAWTTAIYAACCFFIGIIASPFISHYGCRITASFGGFVCALSLAISAFSPNIASIFVFQSALAGCGAGAVFISANVIISHYFDKHRSQAATFSLSGMGVGMLVSPLLATCLIDQLGWRGSMLIQSALMAHMIPLGLTFTPPKPLPVTTTSKKSFSALIKSSFDFSVLKDTLFLVYCLSSFLIRVNSTGIITHLPKFLVSQGFSLDEAAQVASVSGGCNLVARFMAIFLTSYPHLDATLVFSVFMLVNALSVVILILVRGMVSKCVAAGIFGFSFGFDYPFVPVILCALKGPKMLPVSMGVYNLVSMATVIISVPPIIGLLVDVTGSYDLPLSMAVALSAIGCLSLLFSSQKLKKSSKTHLDCQP</sequence>
<keyword evidence="2" id="KW-0812">Transmembrane</keyword>
<dbReference type="InterPro" id="IPR020846">
    <property type="entry name" value="MFS_dom"/>
</dbReference>
<evidence type="ECO:0000313" key="6">
    <source>
        <dbReference type="Proteomes" id="UP000014760"/>
    </source>
</evidence>
<dbReference type="EMBL" id="KB296766">
    <property type="protein sequence ID" value="ELU11320.1"/>
    <property type="molecule type" value="Genomic_DNA"/>
</dbReference>
<evidence type="ECO:0000259" key="3">
    <source>
        <dbReference type="PROSITE" id="PS50850"/>
    </source>
</evidence>
<evidence type="ECO:0000256" key="1">
    <source>
        <dbReference type="ARBA" id="ARBA00004141"/>
    </source>
</evidence>
<accession>R7V6D8</accession>
<organism evidence="4">
    <name type="scientific">Capitella teleta</name>
    <name type="common">Polychaete worm</name>
    <dbReference type="NCBI Taxonomy" id="283909"/>
    <lineage>
        <taxon>Eukaryota</taxon>
        <taxon>Metazoa</taxon>
        <taxon>Spiralia</taxon>
        <taxon>Lophotrochozoa</taxon>
        <taxon>Annelida</taxon>
        <taxon>Polychaeta</taxon>
        <taxon>Sedentaria</taxon>
        <taxon>Scolecida</taxon>
        <taxon>Capitellidae</taxon>
        <taxon>Capitella</taxon>
    </lineage>
</organism>
<dbReference type="SUPFAM" id="SSF103473">
    <property type="entry name" value="MFS general substrate transporter"/>
    <property type="match status" value="1"/>
</dbReference>
<dbReference type="PANTHER" id="PTHR11360">
    <property type="entry name" value="MONOCARBOXYLATE TRANSPORTER"/>
    <property type="match status" value="1"/>
</dbReference>
<reference evidence="6" key="1">
    <citation type="submission" date="2012-12" db="EMBL/GenBank/DDBJ databases">
        <authorList>
            <person name="Hellsten U."/>
            <person name="Grimwood J."/>
            <person name="Chapman J.A."/>
            <person name="Shapiro H."/>
            <person name="Aerts A."/>
            <person name="Otillar R.P."/>
            <person name="Terry A.Y."/>
            <person name="Boore J.L."/>
            <person name="Simakov O."/>
            <person name="Marletaz F."/>
            <person name="Cho S.-J."/>
            <person name="Edsinger-Gonzales E."/>
            <person name="Havlak P."/>
            <person name="Kuo D.-H."/>
            <person name="Larsson T."/>
            <person name="Lv J."/>
            <person name="Arendt D."/>
            <person name="Savage R."/>
            <person name="Osoegawa K."/>
            <person name="de Jong P."/>
            <person name="Lindberg D.R."/>
            <person name="Seaver E.C."/>
            <person name="Weisblat D.A."/>
            <person name="Putnam N.H."/>
            <person name="Grigoriev I.V."/>
            <person name="Rokhsar D.S."/>
        </authorList>
    </citation>
    <scope>NUCLEOTIDE SEQUENCE</scope>
    <source>
        <strain evidence="6">I ESC-2004</strain>
    </source>
</reference>